<dbReference type="PANTHER" id="PTHR11073">
    <property type="entry name" value="CALRETICULIN AND CALNEXIN"/>
    <property type="match status" value="1"/>
</dbReference>
<keyword evidence="4" id="KW-0143">Chaperone</keyword>
<evidence type="ECO:0000256" key="1">
    <source>
        <dbReference type="ARBA" id="ARBA00004240"/>
    </source>
</evidence>
<feature type="chain" id="PRO_5041476629" evidence="4">
    <location>
        <begin position="21"/>
        <end position="131"/>
    </location>
</feature>
<dbReference type="AlphaFoldDB" id="A0A915AI32"/>
<organism evidence="5 7">
    <name type="scientific">Parascaris univalens</name>
    <name type="common">Nematode worm</name>
    <dbReference type="NCBI Taxonomy" id="6257"/>
    <lineage>
        <taxon>Eukaryota</taxon>
        <taxon>Metazoa</taxon>
        <taxon>Ecdysozoa</taxon>
        <taxon>Nematoda</taxon>
        <taxon>Chromadorea</taxon>
        <taxon>Rhabditida</taxon>
        <taxon>Spirurina</taxon>
        <taxon>Ascaridomorpha</taxon>
        <taxon>Ascaridoidea</taxon>
        <taxon>Ascarididae</taxon>
        <taxon>Parascaris</taxon>
    </lineage>
</organism>
<dbReference type="GO" id="GO:0005789">
    <property type="term" value="C:endoplasmic reticulum membrane"/>
    <property type="evidence" value="ECO:0007669"/>
    <property type="project" value="TreeGrafter"/>
</dbReference>
<keyword evidence="5" id="KW-1185">Reference proteome</keyword>
<evidence type="ECO:0000313" key="5">
    <source>
        <dbReference type="Proteomes" id="UP000887569"/>
    </source>
</evidence>
<accession>A0A915AI32</accession>
<evidence type="ECO:0000313" key="7">
    <source>
        <dbReference type="WBParaSite" id="PgR007_g148_t02"/>
    </source>
</evidence>
<reference evidence="6 7" key="1">
    <citation type="submission" date="2022-11" db="UniProtKB">
        <authorList>
            <consortium name="WormBaseParasite"/>
        </authorList>
    </citation>
    <scope>IDENTIFICATION</scope>
</reference>
<dbReference type="InterPro" id="IPR013320">
    <property type="entry name" value="ConA-like_dom_sf"/>
</dbReference>
<dbReference type="WBParaSite" id="PgR007_g148_t02">
    <property type="protein sequence ID" value="PgR007_g148_t02"/>
    <property type="gene ID" value="PgR007_g148"/>
</dbReference>
<keyword evidence="3 4" id="KW-0256">Endoplasmic reticulum</keyword>
<evidence type="ECO:0000313" key="6">
    <source>
        <dbReference type="WBParaSite" id="PgR007_g148_t01"/>
    </source>
</evidence>
<dbReference type="Pfam" id="PF00262">
    <property type="entry name" value="Calreticulin"/>
    <property type="match status" value="1"/>
</dbReference>
<dbReference type="SUPFAM" id="SSF49899">
    <property type="entry name" value="Concanavalin A-like lectins/glucanases"/>
    <property type="match status" value="1"/>
</dbReference>
<protein>
    <submittedName>
        <fullName evidence="6 7">Calnexin</fullName>
    </submittedName>
</protein>
<dbReference type="PANTHER" id="PTHR11073:SF1">
    <property type="entry name" value="CALNEXIN 14D-RELATED"/>
    <property type="match status" value="1"/>
</dbReference>
<evidence type="ECO:0000256" key="2">
    <source>
        <dbReference type="ARBA" id="ARBA00010983"/>
    </source>
</evidence>
<comment type="similarity">
    <text evidence="2 4">Belongs to the calreticulin family.</text>
</comment>
<dbReference type="GO" id="GO:0006457">
    <property type="term" value="P:protein folding"/>
    <property type="evidence" value="ECO:0007669"/>
    <property type="project" value="InterPro"/>
</dbReference>
<dbReference type="Gene3D" id="2.60.120.200">
    <property type="match status" value="1"/>
</dbReference>
<evidence type="ECO:0000256" key="4">
    <source>
        <dbReference type="RuleBase" id="RU362126"/>
    </source>
</evidence>
<keyword evidence="4" id="KW-0732">Signal</keyword>
<comment type="subcellular location">
    <subcellularLocation>
        <location evidence="1">Endoplasmic reticulum</location>
    </subcellularLocation>
</comment>
<dbReference type="GO" id="GO:0036503">
    <property type="term" value="P:ERAD pathway"/>
    <property type="evidence" value="ECO:0007669"/>
    <property type="project" value="TreeGrafter"/>
</dbReference>
<feature type="signal peptide" evidence="4">
    <location>
        <begin position="1"/>
        <end position="20"/>
    </location>
</feature>
<evidence type="ECO:0000256" key="3">
    <source>
        <dbReference type="ARBA" id="ARBA00022824"/>
    </source>
</evidence>
<name>A0A915AI32_PARUN</name>
<dbReference type="GO" id="GO:0051082">
    <property type="term" value="F:unfolded protein binding"/>
    <property type="evidence" value="ECO:0007669"/>
    <property type="project" value="InterPro"/>
</dbReference>
<proteinExistence type="inferred from homology"/>
<dbReference type="Proteomes" id="UP000887569">
    <property type="component" value="Unplaced"/>
</dbReference>
<dbReference type="WBParaSite" id="PgR007_g148_t01">
    <property type="protein sequence ID" value="PgR007_g148_t01"/>
    <property type="gene ID" value="PgR007_g148"/>
</dbReference>
<sequence length="131" mass="14701">MKGHYLPLVFDLLLAVLILAEDKGDDEKPVYVAPKFVRPTVTGSPLLVDWFEDVDALDKKWIRSRGKKDDVEDSIAKYNGEWEIGAPSKKVIDGDMGLIVKTKARHHAIASKFARPFTFDGKPLIAQYVFA</sequence>
<dbReference type="InterPro" id="IPR001580">
    <property type="entry name" value="Calret/calnex"/>
</dbReference>
<dbReference type="GO" id="GO:0005509">
    <property type="term" value="F:calcium ion binding"/>
    <property type="evidence" value="ECO:0007669"/>
    <property type="project" value="InterPro"/>
</dbReference>